<feature type="domain" description="DNA primase/polymerase bifunctional N-terminal" evidence="2">
    <location>
        <begin position="28"/>
        <end position="241"/>
    </location>
</feature>
<evidence type="ECO:0000256" key="1">
    <source>
        <dbReference type="SAM" id="MobiDB-lite"/>
    </source>
</evidence>
<dbReference type="InterPro" id="IPR015330">
    <property type="entry name" value="DNA_primase/pol_bifunc_N"/>
</dbReference>
<name>A0A7H0I4Y8_9ACTN</name>
<evidence type="ECO:0000313" key="4">
    <source>
        <dbReference type="Proteomes" id="UP000516230"/>
    </source>
</evidence>
<dbReference type="Pfam" id="PF09250">
    <property type="entry name" value="Prim-Pol"/>
    <property type="match status" value="1"/>
</dbReference>
<feature type="compositionally biased region" description="Polar residues" evidence="1">
    <location>
        <begin position="1"/>
        <end position="13"/>
    </location>
</feature>
<sequence length="368" mass="38001">MASELQFLSSDSRLSGGGQGVSRPLATARWCAARGWPVHPLAPGRKTPAGNCASCRAPGHGHQGCACRAAGRWCHGFRAATLDSARIEQWWGFRPDFGVGVACGPAGLVVVDIDAHEALPPGRERLLPGIRIPDGVDLTGLATGFHTIGVLAALRGAVSPADDDTTLRVRTPSGGLHVWYRARSGHRWQCSTGSGGGRALAWQVDVRAHGGYIVAPGTVTGAGAYTPVGTVRDVAPLPSWLERELDRTGHLPPAAAAAPRPVPPRARQAVLAAGGSGASDPVLARVLAEVAACAAVPEGAAFSEKLNRAAYTAGGLVAAGLLEAGQAERLLRQVAEEARPGQERRCGAVIRSGLGAGQRRPLIPRGRA</sequence>
<keyword evidence="4" id="KW-1185">Reference proteome</keyword>
<dbReference type="RefSeq" id="WP_187744897.1">
    <property type="nucleotide sequence ID" value="NZ_CP060826.1"/>
</dbReference>
<dbReference type="KEGG" id="sgj:IAG43_33460"/>
<feature type="region of interest" description="Disordered" evidence="1">
    <location>
        <begin position="1"/>
        <end position="20"/>
    </location>
</feature>
<geneLocation type="plasmid" evidence="3 4">
    <name>unnamed2</name>
</geneLocation>
<evidence type="ECO:0000313" key="3">
    <source>
        <dbReference type="EMBL" id="QNP67854.1"/>
    </source>
</evidence>
<dbReference type="EMBL" id="CP060826">
    <property type="protein sequence ID" value="QNP67854.1"/>
    <property type="molecule type" value="Genomic_DNA"/>
</dbReference>
<proteinExistence type="predicted"/>
<accession>A0A7H0I4Y8</accession>
<dbReference type="SMART" id="SM00943">
    <property type="entry name" value="Prim-Pol"/>
    <property type="match status" value="1"/>
</dbReference>
<evidence type="ECO:0000259" key="2">
    <source>
        <dbReference type="SMART" id="SM00943"/>
    </source>
</evidence>
<keyword evidence="3" id="KW-0614">Plasmid</keyword>
<organism evidence="3 4">
    <name type="scientific">Streptomyces genisteinicus</name>
    <dbReference type="NCBI Taxonomy" id="2768068"/>
    <lineage>
        <taxon>Bacteria</taxon>
        <taxon>Bacillati</taxon>
        <taxon>Actinomycetota</taxon>
        <taxon>Actinomycetes</taxon>
        <taxon>Kitasatosporales</taxon>
        <taxon>Streptomycetaceae</taxon>
        <taxon>Streptomyces</taxon>
    </lineage>
</organism>
<dbReference type="AlphaFoldDB" id="A0A7H0I4Y8"/>
<dbReference type="Proteomes" id="UP000516230">
    <property type="component" value="Plasmid unnamed2"/>
</dbReference>
<gene>
    <name evidence="3" type="ORF">IAG43_33460</name>
</gene>
<dbReference type="CDD" id="cd04859">
    <property type="entry name" value="Prim_Pol"/>
    <property type="match status" value="1"/>
</dbReference>
<dbReference type="SUPFAM" id="SSF56747">
    <property type="entry name" value="Prim-pol domain"/>
    <property type="match status" value="1"/>
</dbReference>
<reference evidence="3 4" key="1">
    <citation type="submission" date="2020-08" db="EMBL/GenBank/DDBJ databases">
        <title>A novel species.</title>
        <authorList>
            <person name="Gao J."/>
        </authorList>
    </citation>
    <scope>NUCLEOTIDE SEQUENCE [LARGE SCALE GENOMIC DNA]</scope>
    <source>
        <strain evidence="3 4">CRPJ-33</strain>
        <plasmid evidence="3 4">unnamed2</plasmid>
    </source>
</reference>
<protein>
    <submittedName>
        <fullName evidence="3">Bifunctional DNA primase/polymerase</fullName>
    </submittedName>
</protein>